<dbReference type="RefSeq" id="WP_045778551.1">
    <property type="nucleotide sequence ID" value="NZ_LAJX01000050.1"/>
</dbReference>
<dbReference type="AlphaFoldDB" id="A0A0F3IKP4"/>
<evidence type="ECO:0000313" key="5">
    <source>
        <dbReference type="Proteomes" id="UP000033684"/>
    </source>
</evidence>
<dbReference type="SMART" id="SM00448">
    <property type="entry name" value="REC"/>
    <property type="match status" value="1"/>
</dbReference>
<accession>A0A0F3IKP4</accession>
<feature type="modified residue" description="4-aspartylphosphate" evidence="2">
    <location>
        <position position="55"/>
    </location>
</feature>
<dbReference type="Gene3D" id="3.40.50.2300">
    <property type="match status" value="1"/>
</dbReference>
<keyword evidence="1 2" id="KW-0597">Phosphoprotein</keyword>
<proteinExistence type="predicted"/>
<comment type="caution">
    <text evidence="4">The sequence shown here is derived from an EMBL/GenBank/DDBJ whole genome shotgun (WGS) entry which is preliminary data.</text>
</comment>
<evidence type="ECO:0000313" key="4">
    <source>
        <dbReference type="EMBL" id="KJV07252.1"/>
    </source>
</evidence>
<feature type="domain" description="Response regulatory" evidence="3">
    <location>
        <begin position="4"/>
        <end position="122"/>
    </location>
</feature>
<keyword evidence="5" id="KW-1185">Reference proteome</keyword>
<evidence type="ECO:0000256" key="2">
    <source>
        <dbReference type="PROSITE-ProRule" id="PRU00169"/>
    </source>
</evidence>
<protein>
    <submittedName>
        <fullName evidence="4">Chemotaxis protein CheY</fullName>
    </submittedName>
</protein>
<dbReference type="PANTHER" id="PTHR44591:SF20">
    <property type="entry name" value="PROTEIN PILH"/>
    <property type="match status" value="1"/>
</dbReference>
<reference evidence="5" key="1">
    <citation type="submission" date="2015-03" db="EMBL/GenBank/DDBJ databases">
        <title>Draft genome sequence of a novel methanotroph (Sn10-6) isolated from flooded ricefield rhizosphere in India.</title>
        <authorList>
            <person name="Pandit P.S."/>
            <person name="Pore S.D."/>
            <person name="Arora P."/>
            <person name="Kapse N.G."/>
            <person name="Dhakephalkar P.K."/>
            <person name="Rahalkar M.C."/>
        </authorList>
    </citation>
    <scope>NUCLEOTIDE SEQUENCE [LARGE SCALE GENOMIC DNA]</scope>
    <source>
        <strain evidence="5">Sn10-6</strain>
    </source>
</reference>
<dbReference type="Pfam" id="PF00072">
    <property type="entry name" value="Response_reg"/>
    <property type="match status" value="1"/>
</dbReference>
<dbReference type="GO" id="GO:0000160">
    <property type="term" value="P:phosphorelay signal transduction system"/>
    <property type="evidence" value="ECO:0007669"/>
    <property type="project" value="InterPro"/>
</dbReference>
<sequence>MSKKILVIEDTAPDQQRLLSILHNAGRPLQLITADNGVDGLAKARLHQPDLIFLDVLMPEMDGFCACRQLTTAEETRHIPVIIVSQKNQQADHVWAQLQGACTLIGKPYSDEQILAELARLD</sequence>
<dbReference type="InterPro" id="IPR050595">
    <property type="entry name" value="Bact_response_regulator"/>
</dbReference>
<name>A0A0F3IKP4_9GAMM</name>
<organism evidence="4 5">
    <name type="scientific">Methylocucumis oryzae</name>
    <dbReference type="NCBI Taxonomy" id="1632867"/>
    <lineage>
        <taxon>Bacteria</taxon>
        <taxon>Pseudomonadati</taxon>
        <taxon>Pseudomonadota</taxon>
        <taxon>Gammaproteobacteria</taxon>
        <taxon>Methylococcales</taxon>
        <taxon>Methylococcaceae</taxon>
        <taxon>Methylocucumis</taxon>
    </lineage>
</organism>
<evidence type="ECO:0000259" key="3">
    <source>
        <dbReference type="PROSITE" id="PS50110"/>
    </source>
</evidence>
<dbReference type="InterPro" id="IPR001789">
    <property type="entry name" value="Sig_transdc_resp-reg_receiver"/>
</dbReference>
<dbReference type="PANTHER" id="PTHR44591">
    <property type="entry name" value="STRESS RESPONSE REGULATOR PROTEIN 1"/>
    <property type="match status" value="1"/>
</dbReference>
<dbReference type="PROSITE" id="PS50110">
    <property type="entry name" value="RESPONSE_REGULATORY"/>
    <property type="match status" value="1"/>
</dbReference>
<evidence type="ECO:0000256" key="1">
    <source>
        <dbReference type="ARBA" id="ARBA00022553"/>
    </source>
</evidence>
<reference evidence="4 5" key="2">
    <citation type="journal article" date="2016" name="Microb. Ecol.">
        <title>Genome Characteristics of a Novel Type I Methanotroph (Sn10-6) Isolated from a Flooded Indian Rice Field.</title>
        <authorList>
            <person name="Rahalkar M.C."/>
            <person name="Pandit P.S."/>
            <person name="Dhakephalkar P.K."/>
            <person name="Pore S."/>
            <person name="Arora P."/>
            <person name="Kapse N."/>
        </authorList>
    </citation>
    <scope>NUCLEOTIDE SEQUENCE [LARGE SCALE GENOMIC DNA]</scope>
    <source>
        <strain evidence="4 5">Sn10-6</strain>
    </source>
</reference>
<gene>
    <name evidence="4" type="ORF">VZ94_06005</name>
</gene>
<dbReference type="SUPFAM" id="SSF52172">
    <property type="entry name" value="CheY-like"/>
    <property type="match status" value="1"/>
</dbReference>
<dbReference type="InterPro" id="IPR011006">
    <property type="entry name" value="CheY-like_superfamily"/>
</dbReference>
<dbReference type="OrthoDB" id="9800897at2"/>
<dbReference type="Proteomes" id="UP000033684">
    <property type="component" value="Unassembled WGS sequence"/>
</dbReference>
<dbReference type="EMBL" id="LAJX01000050">
    <property type="protein sequence ID" value="KJV07252.1"/>
    <property type="molecule type" value="Genomic_DNA"/>
</dbReference>